<evidence type="ECO:0000256" key="1">
    <source>
        <dbReference type="SAM" id="Phobius"/>
    </source>
</evidence>
<keyword evidence="1" id="KW-0472">Membrane</keyword>
<dbReference type="Proteomes" id="UP001056500">
    <property type="component" value="Chromosome"/>
</dbReference>
<accession>A0ABY4W8N8</accession>
<proteinExistence type="predicted"/>
<keyword evidence="3" id="KW-1185">Reference proteome</keyword>
<name>A0ABY4W8N8_9BACL</name>
<keyword evidence="1" id="KW-0812">Transmembrane</keyword>
<evidence type="ECO:0000313" key="3">
    <source>
        <dbReference type="Proteomes" id="UP001056500"/>
    </source>
</evidence>
<dbReference type="RefSeq" id="WP_251870618.1">
    <property type="nucleotide sequence ID" value="NZ_CP098755.1"/>
</dbReference>
<protein>
    <submittedName>
        <fullName evidence="2">Uncharacterized protein</fullName>
    </submittedName>
</protein>
<evidence type="ECO:0000313" key="2">
    <source>
        <dbReference type="EMBL" id="USG63537.1"/>
    </source>
</evidence>
<gene>
    <name evidence="2" type="ORF">NDK47_15275</name>
</gene>
<organism evidence="2 3">
    <name type="scientific">Brevibacillus ruminantium</name>
    <dbReference type="NCBI Taxonomy" id="2950604"/>
    <lineage>
        <taxon>Bacteria</taxon>
        <taxon>Bacillati</taxon>
        <taxon>Bacillota</taxon>
        <taxon>Bacilli</taxon>
        <taxon>Bacillales</taxon>
        <taxon>Paenibacillaceae</taxon>
        <taxon>Brevibacillus</taxon>
    </lineage>
</organism>
<keyword evidence="1" id="KW-1133">Transmembrane helix</keyword>
<dbReference type="EMBL" id="CP098755">
    <property type="protein sequence ID" value="USG63537.1"/>
    <property type="molecule type" value="Genomic_DNA"/>
</dbReference>
<feature type="transmembrane region" description="Helical" evidence="1">
    <location>
        <begin position="20"/>
        <end position="40"/>
    </location>
</feature>
<reference evidence="2" key="1">
    <citation type="submission" date="2022-06" db="EMBL/GenBank/DDBJ databases">
        <title>Genome sequencing of Brevibacillus sp. BB3-R1.</title>
        <authorList>
            <person name="Heo J."/>
            <person name="Lee D."/>
            <person name="Won M."/>
            <person name="Han B.-H."/>
            <person name="Hong S.-B."/>
            <person name="Kwon S.-W."/>
        </authorList>
    </citation>
    <scope>NUCLEOTIDE SEQUENCE</scope>
    <source>
        <strain evidence="2">BB3-R1</strain>
    </source>
</reference>
<sequence length="60" mass="6867">MEDDFNRHFARFSNRLEKGLILLICLCVFLLIAGELLLTIEPARSVLVETERLEGVSHKP</sequence>